<feature type="chain" id="PRO_5012683537" evidence="3">
    <location>
        <begin position="20"/>
        <end position="344"/>
    </location>
</feature>
<feature type="compositionally biased region" description="Acidic residues" evidence="2">
    <location>
        <begin position="269"/>
        <end position="280"/>
    </location>
</feature>
<dbReference type="AlphaFoldDB" id="A0A1Q9DA71"/>
<feature type="coiled-coil region" evidence="1">
    <location>
        <begin position="95"/>
        <end position="129"/>
    </location>
</feature>
<dbReference type="OrthoDB" id="10384852at2759"/>
<dbReference type="Proteomes" id="UP000186817">
    <property type="component" value="Unassembled WGS sequence"/>
</dbReference>
<reference evidence="4 5" key="1">
    <citation type="submission" date="2016-02" db="EMBL/GenBank/DDBJ databases">
        <title>Genome analysis of coral dinoflagellate symbionts highlights evolutionary adaptations to a symbiotic lifestyle.</title>
        <authorList>
            <person name="Aranda M."/>
            <person name="Li Y."/>
            <person name="Liew Y.J."/>
            <person name="Baumgarten S."/>
            <person name="Simakov O."/>
            <person name="Wilson M."/>
            <person name="Piel J."/>
            <person name="Ashoor H."/>
            <person name="Bougouffa S."/>
            <person name="Bajic V.B."/>
            <person name="Ryu T."/>
            <person name="Ravasi T."/>
            <person name="Bayer T."/>
            <person name="Micklem G."/>
            <person name="Kim H."/>
            <person name="Bhak J."/>
            <person name="Lajeunesse T.C."/>
            <person name="Voolstra C.R."/>
        </authorList>
    </citation>
    <scope>NUCLEOTIDE SEQUENCE [LARGE SCALE GENOMIC DNA]</scope>
    <source>
        <strain evidence="4 5">CCMP2467</strain>
    </source>
</reference>
<comment type="caution">
    <text evidence="4">The sequence shown here is derived from an EMBL/GenBank/DDBJ whole genome shotgun (WGS) entry which is preliminary data.</text>
</comment>
<organism evidence="4 5">
    <name type="scientific">Symbiodinium microadriaticum</name>
    <name type="common">Dinoflagellate</name>
    <name type="synonym">Zooxanthella microadriatica</name>
    <dbReference type="NCBI Taxonomy" id="2951"/>
    <lineage>
        <taxon>Eukaryota</taxon>
        <taxon>Sar</taxon>
        <taxon>Alveolata</taxon>
        <taxon>Dinophyceae</taxon>
        <taxon>Suessiales</taxon>
        <taxon>Symbiodiniaceae</taxon>
        <taxon>Symbiodinium</taxon>
    </lineage>
</organism>
<gene>
    <name evidence="4" type="ORF">AK812_SmicGene26141</name>
</gene>
<evidence type="ECO:0000256" key="1">
    <source>
        <dbReference type="SAM" id="Coils"/>
    </source>
</evidence>
<evidence type="ECO:0000313" key="5">
    <source>
        <dbReference type="Proteomes" id="UP000186817"/>
    </source>
</evidence>
<proteinExistence type="predicted"/>
<name>A0A1Q9DA71_SYMMI</name>
<sequence>MALAWRAGLATALLLSGEAENIKGRANGLPPLESEPQAQQAQAVLAERTEAKASKVSPSKESPEVQTVTRVVTVEKEKDKIVAPAARDGGWKDKCTALEDEKIDLENKITELNQQVQVLTEKLQEVGGEQAIREVQEKIKLTPVKKKKKKRSAYQRLWEDAQRRIISMRVQAKSLAEEQGKEIGQWRKTVVSEKSIKIIENISKMHKAVSTAQRRLTHAMLQFQAESFPEGEDSQELPQENSQDTLDTQGTQDSNEGASEDMQLHSVWDDDDDEEEEDGELSPLPFQLPKSAGTTRGGGGSSSSFIKRFGFGEDKSDCDDFFNDSAEVEALNAELGAQAAQISW</sequence>
<evidence type="ECO:0000256" key="3">
    <source>
        <dbReference type="SAM" id="SignalP"/>
    </source>
</evidence>
<feature type="region of interest" description="Disordered" evidence="2">
    <location>
        <begin position="23"/>
        <end position="67"/>
    </location>
</feature>
<feature type="region of interest" description="Disordered" evidence="2">
    <location>
        <begin position="227"/>
        <end position="307"/>
    </location>
</feature>
<evidence type="ECO:0000313" key="4">
    <source>
        <dbReference type="EMBL" id="OLP92061.1"/>
    </source>
</evidence>
<keyword evidence="3" id="KW-0732">Signal</keyword>
<evidence type="ECO:0000256" key="2">
    <source>
        <dbReference type="SAM" id="MobiDB-lite"/>
    </source>
</evidence>
<keyword evidence="5" id="KW-1185">Reference proteome</keyword>
<dbReference type="EMBL" id="LSRX01000636">
    <property type="protein sequence ID" value="OLP92061.1"/>
    <property type="molecule type" value="Genomic_DNA"/>
</dbReference>
<accession>A0A1Q9DA71</accession>
<feature type="signal peptide" evidence="3">
    <location>
        <begin position="1"/>
        <end position="19"/>
    </location>
</feature>
<feature type="compositionally biased region" description="Polar residues" evidence="2">
    <location>
        <begin position="236"/>
        <end position="257"/>
    </location>
</feature>
<protein>
    <submittedName>
        <fullName evidence="4">Uncharacterized protein</fullName>
    </submittedName>
</protein>
<keyword evidence="1" id="KW-0175">Coiled coil</keyword>